<evidence type="ECO:0000313" key="5">
    <source>
        <dbReference type="EMBL" id="KAL1296824.1"/>
    </source>
</evidence>
<evidence type="ECO:0000259" key="4">
    <source>
        <dbReference type="Pfam" id="PF00135"/>
    </source>
</evidence>
<evidence type="ECO:0000256" key="1">
    <source>
        <dbReference type="ARBA" id="ARBA00005964"/>
    </source>
</evidence>
<comment type="caution">
    <text evidence="5">The sequence shown here is derived from an EMBL/GenBank/DDBJ whole genome shotgun (WGS) entry which is preliminary data.</text>
</comment>
<comment type="similarity">
    <text evidence="1 3">Belongs to the type-B carboxylesterase/lipase family.</text>
</comment>
<feature type="domain" description="Carboxylesterase type B" evidence="4">
    <location>
        <begin position="27"/>
        <end position="546"/>
    </location>
</feature>
<dbReference type="PROSITE" id="PS00941">
    <property type="entry name" value="CARBOXYLESTERASE_B_2"/>
    <property type="match status" value="1"/>
</dbReference>
<sequence length="561" mass="60108">MRFILPILCLALGASSAPIEGRQAGAPSATVKNGTVIGSTTGGIDSFKGIPFARPPVGPLRLKPPQTITSGYATLTATAVPTACPQFFSQVDTADLPSDVIGTLLDSPLGQEILNAGEDCLTLNVIRPSTVTSSSKLPVLVYIFGGGFELGSTQMYDGTPIVAQSVKLGAPVIYVAMNYRVGGFGFLAGKELKADGSTNLGLRDQRLALEWISENIAAFGGDPTKITIWGESAGAISVFDQTIINGGDNTHQGKALFRGAIMNSGSITPALDVDHPKPQAIYDLVVKNAGCSSASDTLACLRNLPYQDLLQATNSVPAIFSYTSLNLAYLPRPDPSDSFYPISPDVAVRNGAYTKVPIIVGDQEDEGTLFSLVQTNITTTEEVVDYFSMIFPDTEVSLTAGLVDTYPDDPAAGSPFRTGSANQIYPQFKRVAALVGDVVFNLRRRQYLSLVSGTVNAWSFLDSHAYGTPVLGTFHASDLLAYFFETTLVTAVTYQNYYVSFVNYLDPNAIPTTAPLISWPKYTSANPQLVQLQVLSNNLMQDDFRSTSYEYIVSHPNDFKV</sequence>
<dbReference type="InterPro" id="IPR050309">
    <property type="entry name" value="Type-B_Carboxylest/Lipase"/>
</dbReference>
<dbReference type="SUPFAM" id="SSF53474">
    <property type="entry name" value="alpha/beta-Hydrolases"/>
    <property type="match status" value="1"/>
</dbReference>
<organism evidence="5 6">
    <name type="scientific">Neodothiora populina</name>
    <dbReference type="NCBI Taxonomy" id="2781224"/>
    <lineage>
        <taxon>Eukaryota</taxon>
        <taxon>Fungi</taxon>
        <taxon>Dikarya</taxon>
        <taxon>Ascomycota</taxon>
        <taxon>Pezizomycotina</taxon>
        <taxon>Dothideomycetes</taxon>
        <taxon>Dothideomycetidae</taxon>
        <taxon>Dothideales</taxon>
        <taxon>Dothioraceae</taxon>
        <taxon>Neodothiora</taxon>
    </lineage>
</organism>
<dbReference type="RefSeq" id="XP_069196506.1">
    <property type="nucleotide sequence ID" value="XM_069344093.1"/>
</dbReference>
<gene>
    <name evidence="5" type="ORF">AAFC00_004450</name>
</gene>
<evidence type="ECO:0000256" key="2">
    <source>
        <dbReference type="ARBA" id="ARBA00022801"/>
    </source>
</evidence>
<dbReference type="PROSITE" id="PS00122">
    <property type="entry name" value="CARBOXYLESTERASE_B_1"/>
    <property type="match status" value="1"/>
</dbReference>
<name>A0ABR3P2C5_9PEZI</name>
<dbReference type="EC" id="3.1.1.-" evidence="3"/>
<dbReference type="Pfam" id="PF00135">
    <property type="entry name" value="COesterase"/>
    <property type="match status" value="1"/>
</dbReference>
<dbReference type="Proteomes" id="UP001562354">
    <property type="component" value="Unassembled WGS sequence"/>
</dbReference>
<keyword evidence="6" id="KW-1185">Reference proteome</keyword>
<dbReference type="InterPro" id="IPR029058">
    <property type="entry name" value="AB_hydrolase_fold"/>
</dbReference>
<protein>
    <recommendedName>
        <fullName evidence="3">Carboxylic ester hydrolase</fullName>
        <ecNumber evidence="3">3.1.1.-</ecNumber>
    </recommendedName>
</protein>
<reference evidence="5 6" key="1">
    <citation type="submission" date="2024-07" db="EMBL/GenBank/DDBJ databases">
        <title>Draft sequence of the Neodothiora populina.</title>
        <authorList>
            <person name="Drown D.D."/>
            <person name="Schuette U.S."/>
            <person name="Buechlein A.B."/>
            <person name="Rusch D.R."/>
            <person name="Winton L.W."/>
            <person name="Adams G.A."/>
        </authorList>
    </citation>
    <scope>NUCLEOTIDE SEQUENCE [LARGE SCALE GENOMIC DNA]</scope>
    <source>
        <strain evidence="5 6">CPC 39397</strain>
    </source>
</reference>
<evidence type="ECO:0000313" key="6">
    <source>
        <dbReference type="Proteomes" id="UP001562354"/>
    </source>
</evidence>
<dbReference type="EMBL" id="JBFMKM010000016">
    <property type="protein sequence ID" value="KAL1296824.1"/>
    <property type="molecule type" value="Genomic_DNA"/>
</dbReference>
<feature type="signal peptide" evidence="3">
    <location>
        <begin position="1"/>
        <end position="16"/>
    </location>
</feature>
<dbReference type="InterPro" id="IPR019819">
    <property type="entry name" value="Carboxylesterase_B_CS"/>
</dbReference>
<evidence type="ECO:0000256" key="3">
    <source>
        <dbReference type="RuleBase" id="RU361235"/>
    </source>
</evidence>
<dbReference type="Gene3D" id="3.40.50.1820">
    <property type="entry name" value="alpha/beta hydrolase"/>
    <property type="match status" value="1"/>
</dbReference>
<keyword evidence="2 3" id="KW-0378">Hydrolase</keyword>
<dbReference type="PANTHER" id="PTHR11559">
    <property type="entry name" value="CARBOXYLESTERASE"/>
    <property type="match status" value="1"/>
</dbReference>
<keyword evidence="3" id="KW-0732">Signal</keyword>
<accession>A0ABR3P2C5</accession>
<dbReference type="GeneID" id="95978150"/>
<feature type="chain" id="PRO_5044962398" description="Carboxylic ester hydrolase" evidence="3">
    <location>
        <begin position="17"/>
        <end position="561"/>
    </location>
</feature>
<proteinExistence type="inferred from homology"/>
<dbReference type="InterPro" id="IPR019826">
    <property type="entry name" value="Carboxylesterase_B_AS"/>
</dbReference>
<dbReference type="InterPro" id="IPR002018">
    <property type="entry name" value="CarbesteraseB"/>
</dbReference>